<dbReference type="RefSeq" id="WP_088907847.1">
    <property type="nucleotide sequence ID" value="NZ_CP018145.1"/>
</dbReference>
<accession>A0A220MGB9</accession>
<dbReference type="Proteomes" id="UP000197781">
    <property type="component" value="Chromosome"/>
</dbReference>
<name>A0A220MGB9_9BACL</name>
<dbReference type="InterPro" id="IPR034660">
    <property type="entry name" value="DinB/YfiT-like"/>
</dbReference>
<evidence type="ECO:0000259" key="1">
    <source>
        <dbReference type="Pfam" id="PF12867"/>
    </source>
</evidence>
<feature type="domain" description="DinB-like" evidence="1">
    <location>
        <begin position="31"/>
        <end position="163"/>
    </location>
</feature>
<protein>
    <submittedName>
        <fullName evidence="2">Squalene--hopene cyclase</fullName>
    </submittedName>
</protein>
<proteinExistence type="predicted"/>
<organism evidence="2 3">
    <name type="scientific">Brevibacillus formosus</name>
    <dbReference type="NCBI Taxonomy" id="54913"/>
    <lineage>
        <taxon>Bacteria</taxon>
        <taxon>Bacillati</taxon>
        <taxon>Bacillota</taxon>
        <taxon>Bacilli</taxon>
        <taxon>Bacillales</taxon>
        <taxon>Paenibacillaceae</taxon>
        <taxon>Brevibacillus</taxon>
    </lineage>
</organism>
<reference evidence="2 3" key="1">
    <citation type="submission" date="2016-11" db="EMBL/GenBank/DDBJ databases">
        <authorList>
            <person name="Jaros S."/>
            <person name="Januszkiewicz K."/>
            <person name="Wedrychowicz H."/>
        </authorList>
    </citation>
    <scope>NUCLEOTIDE SEQUENCE [LARGE SCALE GENOMIC DNA]</scope>
    <source>
        <strain evidence="2 3">NF2</strain>
    </source>
</reference>
<dbReference type="Pfam" id="PF12867">
    <property type="entry name" value="DinB_2"/>
    <property type="match status" value="1"/>
</dbReference>
<evidence type="ECO:0000313" key="3">
    <source>
        <dbReference type="Proteomes" id="UP000197781"/>
    </source>
</evidence>
<dbReference type="Gene3D" id="1.20.120.450">
    <property type="entry name" value="dinb family like domain"/>
    <property type="match status" value="1"/>
</dbReference>
<dbReference type="SUPFAM" id="SSF109854">
    <property type="entry name" value="DinB/YfiT-like putative metalloenzymes"/>
    <property type="match status" value="1"/>
</dbReference>
<dbReference type="InterPro" id="IPR024775">
    <property type="entry name" value="DinB-like"/>
</dbReference>
<dbReference type="EMBL" id="CP018145">
    <property type="protein sequence ID" value="ASJ54057.1"/>
    <property type="molecule type" value="Genomic_DNA"/>
</dbReference>
<evidence type="ECO:0000313" key="2">
    <source>
        <dbReference type="EMBL" id="ASJ54057.1"/>
    </source>
</evidence>
<sequence>MYFRKPQSDDYPAQFETYIKIAPEGDLNELLRAQEEEILALFRSCGEEQSMYRYQEGKWSVKEVLGHIMDTERIMSYRLLCASRGDKTPLPRHQDIFVSLTNFDRRPLADLIEEFQTVRSATRSLVTGLTEDELNRSGVIIQDKTTAAALVYFILGHAAHHLHIFQERYMSYLSKI</sequence>
<gene>
    <name evidence="2" type="ORF">BP422_11195</name>
</gene>
<dbReference type="AlphaFoldDB" id="A0A220MGB9"/>
<dbReference type="KEGG" id="bfm:BP422_11195"/>